<evidence type="ECO:0000256" key="1">
    <source>
        <dbReference type="ARBA" id="ARBA00022679"/>
    </source>
</evidence>
<keyword evidence="1" id="KW-0808">Transferase</keyword>
<dbReference type="InterPro" id="IPR022623">
    <property type="entry name" value="Glyco_trans_4"/>
</dbReference>
<sequence>MPLSVLLVHQTFPSQLAAVLEALEARGDVRLAGIGTNPVSRPGLRYRRYSPAPAQPTGDIVLDDLAVKTAAASGAAAAARALRYDGFVPDVIVAHPGWGEALYLKDLFPRAKLVCYCEFYHGRSGGEIDFDPEFPVASPEILHRMRGRNAITLASLEDAEVCVAPTPWQRATFPAAFAADMRIIHEGIHVPPPPPREGDPEEPPRFTFAARHLEPHRGFHTFMRALPRLLALSPRAQVDIVGAEAGGYGAGAPDGRSWRARLSEEVGGLDPSRVHFLGTLEPRRFHETIGRASAHTYLTYPFVLSWSLLGAMALERPLVLSDTGPVRDFFDGEAGGLLVDFFDAQGLAERLVHLAGQPAQRERLGRRARELLFAHELTREHGRRKWLDLILSL</sequence>
<reference evidence="4" key="1">
    <citation type="journal article" date="2021" name="Front. Microbiol.">
        <title>Comprehensive Comparative Genomics and Phenotyping of Methylobacterium Species.</title>
        <authorList>
            <person name="Alessa O."/>
            <person name="Ogura Y."/>
            <person name="Fujitani Y."/>
            <person name="Takami H."/>
            <person name="Hayashi T."/>
            <person name="Sahin N."/>
            <person name="Tani A."/>
        </authorList>
    </citation>
    <scope>NUCLEOTIDE SEQUENCE</scope>
    <source>
        <strain evidence="4">LMG 23639</strain>
    </source>
</reference>
<dbReference type="Proteomes" id="UP001055102">
    <property type="component" value="Unassembled WGS sequence"/>
</dbReference>
<proteinExistence type="predicted"/>
<dbReference type="InterPro" id="IPR001296">
    <property type="entry name" value="Glyco_trans_1"/>
</dbReference>
<dbReference type="PANTHER" id="PTHR46401">
    <property type="entry name" value="GLYCOSYLTRANSFERASE WBBK-RELATED"/>
    <property type="match status" value="1"/>
</dbReference>
<dbReference type="EMBL" id="BPQR01000056">
    <property type="protein sequence ID" value="GJE07910.1"/>
    <property type="molecule type" value="Genomic_DNA"/>
</dbReference>
<evidence type="ECO:0000313" key="4">
    <source>
        <dbReference type="EMBL" id="GJE07910.1"/>
    </source>
</evidence>
<evidence type="ECO:0000259" key="3">
    <source>
        <dbReference type="Pfam" id="PF12000"/>
    </source>
</evidence>
<dbReference type="Pfam" id="PF12000">
    <property type="entry name" value="Glyco_trans_4_3"/>
    <property type="match status" value="1"/>
</dbReference>
<dbReference type="Pfam" id="PF00534">
    <property type="entry name" value="Glycos_transf_1"/>
    <property type="match status" value="1"/>
</dbReference>
<dbReference type="RefSeq" id="WP_238277310.1">
    <property type="nucleotide sequence ID" value="NZ_BPQR01000056.1"/>
</dbReference>
<feature type="domain" description="Glycosyl transferase family 4" evidence="3">
    <location>
        <begin position="37"/>
        <end position="190"/>
    </location>
</feature>
<dbReference type="SUPFAM" id="SSF53756">
    <property type="entry name" value="UDP-Glycosyltransferase/glycogen phosphorylase"/>
    <property type="match status" value="1"/>
</dbReference>
<dbReference type="PANTHER" id="PTHR46401:SF2">
    <property type="entry name" value="GLYCOSYLTRANSFERASE WBBK-RELATED"/>
    <property type="match status" value="1"/>
</dbReference>
<accession>A0ABQ4T112</accession>
<organism evidence="4 5">
    <name type="scientific">Methylobacterium jeotgali</name>
    <dbReference type="NCBI Taxonomy" id="381630"/>
    <lineage>
        <taxon>Bacteria</taxon>
        <taxon>Pseudomonadati</taxon>
        <taxon>Pseudomonadota</taxon>
        <taxon>Alphaproteobacteria</taxon>
        <taxon>Hyphomicrobiales</taxon>
        <taxon>Methylobacteriaceae</taxon>
        <taxon>Methylobacterium</taxon>
    </lineage>
</organism>
<protein>
    <recommendedName>
        <fullName evidence="6">Glycosyl transferase family 1</fullName>
    </recommendedName>
</protein>
<feature type="domain" description="Glycosyl transferase family 1" evidence="2">
    <location>
        <begin position="201"/>
        <end position="370"/>
    </location>
</feature>
<evidence type="ECO:0000259" key="2">
    <source>
        <dbReference type="Pfam" id="PF00534"/>
    </source>
</evidence>
<evidence type="ECO:0008006" key="6">
    <source>
        <dbReference type="Google" id="ProtNLM"/>
    </source>
</evidence>
<evidence type="ECO:0000313" key="5">
    <source>
        <dbReference type="Proteomes" id="UP001055102"/>
    </source>
</evidence>
<name>A0ABQ4T112_9HYPH</name>
<reference evidence="4" key="2">
    <citation type="submission" date="2021-08" db="EMBL/GenBank/DDBJ databases">
        <authorList>
            <person name="Tani A."/>
            <person name="Ola A."/>
            <person name="Ogura Y."/>
            <person name="Katsura K."/>
            <person name="Hayashi T."/>
        </authorList>
    </citation>
    <scope>NUCLEOTIDE SEQUENCE</scope>
    <source>
        <strain evidence="4">LMG 23639</strain>
    </source>
</reference>
<comment type="caution">
    <text evidence="4">The sequence shown here is derived from an EMBL/GenBank/DDBJ whole genome shotgun (WGS) entry which is preliminary data.</text>
</comment>
<keyword evidence="5" id="KW-1185">Reference proteome</keyword>
<dbReference type="Gene3D" id="3.40.50.2000">
    <property type="entry name" value="Glycogen Phosphorylase B"/>
    <property type="match status" value="1"/>
</dbReference>
<gene>
    <name evidence="4" type="ORF">AOPFMNJM_3242</name>
</gene>